<dbReference type="PANTHER" id="PTHR11903:SF11">
    <property type="entry name" value="ALPHA-DIOXYGENASE 1"/>
    <property type="match status" value="1"/>
</dbReference>
<dbReference type="InterPro" id="IPR002889">
    <property type="entry name" value="WSC_carb-bd"/>
</dbReference>
<dbReference type="InterPro" id="IPR019791">
    <property type="entry name" value="Haem_peroxidase_animal"/>
</dbReference>
<keyword evidence="8" id="KW-0276">Fatty acid metabolism</keyword>
<dbReference type="InterPro" id="IPR050783">
    <property type="entry name" value="Oxylipin_biosynth_metab"/>
</dbReference>
<evidence type="ECO:0000256" key="11">
    <source>
        <dbReference type="ARBA" id="ARBA00023004"/>
    </source>
</evidence>
<evidence type="ECO:0000313" key="16">
    <source>
        <dbReference type="Proteomes" id="UP001159427"/>
    </source>
</evidence>
<proteinExistence type="predicted"/>
<dbReference type="Gene3D" id="1.10.640.10">
    <property type="entry name" value="Haem peroxidase domain superfamily, animal type"/>
    <property type="match status" value="1"/>
</dbReference>
<keyword evidence="11" id="KW-0408">Iron</keyword>
<dbReference type="Pfam" id="PF03098">
    <property type="entry name" value="An_peroxidase"/>
    <property type="match status" value="1"/>
</dbReference>
<dbReference type="InterPro" id="IPR010255">
    <property type="entry name" value="Haem_peroxidase_sf"/>
</dbReference>
<evidence type="ECO:0000256" key="6">
    <source>
        <dbReference type="ARBA" id="ARBA00022767"/>
    </source>
</evidence>
<protein>
    <recommendedName>
        <fullName evidence="14">WSC domain-containing protein</fullName>
    </recommendedName>
</protein>
<evidence type="ECO:0000256" key="9">
    <source>
        <dbReference type="ARBA" id="ARBA00022964"/>
    </source>
</evidence>
<evidence type="ECO:0000256" key="1">
    <source>
        <dbReference type="ARBA" id="ARBA00001913"/>
    </source>
</evidence>
<evidence type="ECO:0000259" key="14">
    <source>
        <dbReference type="Pfam" id="PF01822"/>
    </source>
</evidence>
<dbReference type="SUPFAM" id="SSF48113">
    <property type="entry name" value="Heme-dependent peroxidases"/>
    <property type="match status" value="1"/>
</dbReference>
<dbReference type="EMBL" id="CALNXI010004453">
    <property type="protein sequence ID" value="CAH3195852.1"/>
    <property type="molecule type" value="Genomic_DNA"/>
</dbReference>
<evidence type="ECO:0000256" key="7">
    <source>
        <dbReference type="ARBA" id="ARBA00022821"/>
    </source>
</evidence>
<name>A0ABN8SWE4_9CNID</name>
<comment type="caution">
    <text evidence="15">The sequence shown here is derived from an EMBL/GenBank/DDBJ whole genome shotgun (WGS) entry which is preliminary data.</text>
</comment>
<keyword evidence="6" id="KW-0925">Oxylipin biosynthesis</keyword>
<evidence type="ECO:0000256" key="5">
    <source>
        <dbReference type="ARBA" id="ARBA00022723"/>
    </source>
</evidence>
<keyword evidence="16" id="KW-1185">Reference proteome</keyword>
<organism evidence="15 16">
    <name type="scientific">Porites evermanni</name>
    <dbReference type="NCBI Taxonomy" id="104178"/>
    <lineage>
        <taxon>Eukaryota</taxon>
        <taxon>Metazoa</taxon>
        <taxon>Cnidaria</taxon>
        <taxon>Anthozoa</taxon>
        <taxon>Hexacorallia</taxon>
        <taxon>Scleractinia</taxon>
        <taxon>Fungiina</taxon>
        <taxon>Poritidae</taxon>
        <taxon>Porites</taxon>
    </lineage>
</organism>
<dbReference type="PRINTS" id="PR00457">
    <property type="entry name" value="ANPEROXIDASE"/>
</dbReference>
<keyword evidence="9" id="KW-0223">Dioxygenase</keyword>
<feature type="domain" description="WSC" evidence="14">
    <location>
        <begin position="108"/>
        <end position="165"/>
    </location>
</feature>
<keyword evidence="13" id="KW-0275">Fatty acid biosynthesis</keyword>
<keyword evidence="10" id="KW-0560">Oxidoreductase</keyword>
<evidence type="ECO:0000256" key="3">
    <source>
        <dbReference type="ARBA" id="ARBA00022559"/>
    </source>
</evidence>
<evidence type="ECO:0000256" key="8">
    <source>
        <dbReference type="ARBA" id="ARBA00022832"/>
    </source>
</evidence>
<keyword evidence="3" id="KW-0575">Peroxidase</keyword>
<accession>A0ABN8SWE4</accession>
<comment type="cofactor">
    <cofactor evidence="1">
        <name>Ca(2+)</name>
        <dbReference type="ChEBI" id="CHEBI:29108"/>
    </cofactor>
</comment>
<dbReference type="Pfam" id="PF01822">
    <property type="entry name" value="WSC"/>
    <property type="match status" value="1"/>
</dbReference>
<evidence type="ECO:0000256" key="2">
    <source>
        <dbReference type="ARBA" id="ARBA00022516"/>
    </source>
</evidence>
<evidence type="ECO:0000256" key="4">
    <source>
        <dbReference type="ARBA" id="ARBA00022617"/>
    </source>
</evidence>
<keyword evidence="5" id="KW-0479">Metal-binding</keyword>
<sequence>MTSGQALLVKLAKLVKELLQKLPYWWKLPIVLMMFYQFRQRDYLLNNNLFDAYSSQLTGPKYDCQDPLIGKYYYIKHNFTQKGAESGSSIGVIPKKDQMKDAGHMSLGCFKVKYLTPSYEKEDTTIEECVQHCKDKEYAYAGFDHSRQCYCVANLHTCELSQRKCRKRANEKCLPQNMIEIFRTMHCTENMRKFRTHDGTCNDLNQPASGSRFYRFGRNVNRTKTFEDKDLLEPCPRELSRKLMARDEFIPAKQLNLLAAGFIQFNLHDWFDHGPVDVSRRIRIELDEDDPVYNEHKGEMKISRTKPDSCQMYSDTDSPATFQNDVTHWWDGSQLYGTDIRTNKKLRSFRKGKMKVGKDGWLPVNRKTGIDITGFSNNWWIGLSLMHNIFTREHNAICDMLLKFHPDWSDQQLYDIARLINTATIQKIHTVEWTPAILNNSALRAGVYVNFGLSPGKEVFDWLAAHNISIGASGAVLKPLVGYPSNFYGIPFSLTEEFVSVYRMHPLLPDDLYMRSVETGQKTGKSYSLPEYSFKGARDILKKHSVDDVVYTFGVEHPGALTLHNYPKALMNLKLPRHQQNGETIDLATIDILRDRERGIPRYNEFRRLTNLPPVESFEKLTPNIKHSSLLKELYDDDIEKLDLLIGCLAEEPRPDGYGFGETAFNIFVLMASRRLQTDRFMTDDFTSDIYTKEGLEWIQNANMSNVLIRAFPEIKGLEEMLQNVENAFFPWPV</sequence>
<evidence type="ECO:0000256" key="12">
    <source>
        <dbReference type="ARBA" id="ARBA00023098"/>
    </source>
</evidence>
<keyword evidence="12" id="KW-0443">Lipid metabolism</keyword>
<dbReference type="CDD" id="cd09818">
    <property type="entry name" value="PIOX_like"/>
    <property type="match status" value="1"/>
</dbReference>
<keyword evidence="7" id="KW-0611">Plant defense</keyword>
<keyword evidence="2" id="KW-0444">Lipid biosynthesis</keyword>
<evidence type="ECO:0000256" key="10">
    <source>
        <dbReference type="ARBA" id="ARBA00023002"/>
    </source>
</evidence>
<gene>
    <name evidence="15" type="ORF">PEVE_00031228</name>
</gene>
<dbReference type="InterPro" id="IPR034815">
    <property type="entry name" value="A_dioxygenase"/>
</dbReference>
<keyword evidence="4" id="KW-0349">Heme</keyword>
<evidence type="ECO:0000313" key="15">
    <source>
        <dbReference type="EMBL" id="CAH3195852.1"/>
    </source>
</evidence>
<evidence type="ECO:0000256" key="13">
    <source>
        <dbReference type="ARBA" id="ARBA00023160"/>
    </source>
</evidence>
<dbReference type="PROSITE" id="PS50292">
    <property type="entry name" value="PEROXIDASE_3"/>
    <property type="match status" value="1"/>
</dbReference>
<dbReference type="InterPro" id="IPR037120">
    <property type="entry name" value="Haem_peroxidase_sf_animal"/>
</dbReference>
<dbReference type="PANTHER" id="PTHR11903">
    <property type="entry name" value="PROSTAGLANDIN G/H SYNTHASE"/>
    <property type="match status" value="1"/>
</dbReference>
<dbReference type="Proteomes" id="UP001159427">
    <property type="component" value="Unassembled WGS sequence"/>
</dbReference>
<reference evidence="15 16" key="1">
    <citation type="submission" date="2022-05" db="EMBL/GenBank/DDBJ databases">
        <authorList>
            <consortium name="Genoscope - CEA"/>
            <person name="William W."/>
        </authorList>
    </citation>
    <scope>NUCLEOTIDE SEQUENCE [LARGE SCALE GENOMIC DNA]</scope>
</reference>